<sequence>MEFLALLLLVSNSLLLPSLGLAGNGFCQERFLVIPLVCSWNRLLVSIQKYHEVLAFFLSSFVDFQVKKHMGWLASMSGHLRQEAMDYACSQDGVDCQEVSAGGSCFYPDTIAAHASYAFNSYWQKMKRIGGSCGFGGAAVLINSDPILLQGDDLWLSAMSLHVELKKAEIGSSVVVSIILMKWS</sequence>
<reference evidence="4" key="1">
    <citation type="journal article" date="2013" name="Nat. Commun.">
        <title>Whole-genome sequencing of Oryza brachyantha reveals mechanisms underlying Oryza genome evolution.</title>
        <authorList>
            <person name="Chen J."/>
            <person name="Huang Q."/>
            <person name="Gao D."/>
            <person name="Wang J."/>
            <person name="Lang Y."/>
            <person name="Liu T."/>
            <person name="Li B."/>
            <person name="Bai Z."/>
            <person name="Luis Goicoechea J."/>
            <person name="Liang C."/>
            <person name="Chen C."/>
            <person name="Zhang W."/>
            <person name="Sun S."/>
            <person name="Liao Y."/>
            <person name="Zhang X."/>
            <person name="Yang L."/>
            <person name="Song C."/>
            <person name="Wang M."/>
            <person name="Shi J."/>
            <person name="Liu G."/>
            <person name="Liu J."/>
            <person name="Zhou H."/>
            <person name="Zhou W."/>
            <person name="Yu Q."/>
            <person name="An N."/>
            <person name="Chen Y."/>
            <person name="Cai Q."/>
            <person name="Wang B."/>
            <person name="Liu B."/>
            <person name="Min J."/>
            <person name="Huang Y."/>
            <person name="Wu H."/>
            <person name="Li Z."/>
            <person name="Zhang Y."/>
            <person name="Yin Y."/>
            <person name="Song W."/>
            <person name="Jiang J."/>
            <person name="Jackson S.A."/>
            <person name="Wing R.A."/>
            <person name="Wang J."/>
            <person name="Chen M."/>
        </authorList>
    </citation>
    <scope>NUCLEOTIDE SEQUENCE [LARGE SCALE GENOMIC DNA]</scope>
    <source>
        <strain evidence="4">cv. IRGC 101232</strain>
    </source>
</reference>
<dbReference type="InterPro" id="IPR012946">
    <property type="entry name" value="X8"/>
</dbReference>
<evidence type="ECO:0000259" key="3">
    <source>
        <dbReference type="SMART" id="SM00768"/>
    </source>
</evidence>
<dbReference type="HOGENOM" id="CLU_1470355_0_0_1"/>
<keyword evidence="5" id="KW-1185">Reference proteome</keyword>
<dbReference type="EnsemblPlants" id="OB10G15370.1">
    <property type="protein sequence ID" value="OB10G15370.1"/>
    <property type="gene ID" value="OB10G15370"/>
</dbReference>
<feature type="domain" description="X8" evidence="3">
    <location>
        <begin position="71"/>
        <end position="149"/>
    </location>
</feature>
<evidence type="ECO:0000313" key="5">
    <source>
        <dbReference type="Proteomes" id="UP000006038"/>
    </source>
</evidence>
<evidence type="ECO:0000256" key="1">
    <source>
        <dbReference type="ARBA" id="ARBA00022729"/>
    </source>
</evidence>
<dbReference type="Proteomes" id="UP000006038">
    <property type="component" value="Chromosome 10"/>
</dbReference>
<dbReference type="InterPro" id="IPR044788">
    <property type="entry name" value="X8_dom_prot"/>
</dbReference>
<evidence type="ECO:0000256" key="2">
    <source>
        <dbReference type="SAM" id="SignalP"/>
    </source>
</evidence>
<dbReference type="SMART" id="SM00768">
    <property type="entry name" value="X8"/>
    <property type="match status" value="1"/>
</dbReference>
<proteinExistence type="predicted"/>
<dbReference type="STRING" id="4533.J3N1Y9"/>
<name>J3N1Y9_ORYBR</name>
<feature type="signal peptide" evidence="2">
    <location>
        <begin position="1"/>
        <end position="22"/>
    </location>
</feature>
<dbReference type="GO" id="GO:0009506">
    <property type="term" value="C:plasmodesma"/>
    <property type="evidence" value="ECO:0007669"/>
    <property type="project" value="UniProtKB-ARBA"/>
</dbReference>
<accession>J3N1Y9</accession>
<protein>
    <recommendedName>
        <fullName evidence="3">X8 domain-containing protein</fullName>
    </recommendedName>
</protein>
<dbReference type="PANTHER" id="PTHR31044:SF140">
    <property type="entry name" value="EXPRESSED PROTEIN"/>
    <property type="match status" value="1"/>
</dbReference>
<reference evidence="4" key="2">
    <citation type="submission" date="2013-04" db="UniProtKB">
        <authorList>
            <consortium name="EnsemblPlants"/>
        </authorList>
    </citation>
    <scope>IDENTIFICATION</scope>
</reference>
<dbReference type="PANTHER" id="PTHR31044">
    <property type="entry name" value="BETA-1,3 GLUCANASE"/>
    <property type="match status" value="1"/>
</dbReference>
<dbReference type="Gramene" id="OB10G15370.1">
    <property type="protein sequence ID" value="OB10G15370.1"/>
    <property type="gene ID" value="OB10G15370"/>
</dbReference>
<feature type="chain" id="PRO_5003774308" description="X8 domain-containing protein" evidence="2">
    <location>
        <begin position="23"/>
        <end position="184"/>
    </location>
</feature>
<keyword evidence="1 2" id="KW-0732">Signal</keyword>
<dbReference type="Gene3D" id="1.20.58.1040">
    <property type="match status" value="1"/>
</dbReference>
<dbReference type="AlphaFoldDB" id="J3N1Y9"/>
<evidence type="ECO:0000313" key="4">
    <source>
        <dbReference type="EnsemblPlants" id="OB10G15370.1"/>
    </source>
</evidence>
<organism evidence="4">
    <name type="scientific">Oryza brachyantha</name>
    <name type="common">malo sina</name>
    <dbReference type="NCBI Taxonomy" id="4533"/>
    <lineage>
        <taxon>Eukaryota</taxon>
        <taxon>Viridiplantae</taxon>
        <taxon>Streptophyta</taxon>
        <taxon>Embryophyta</taxon>
        <taxon>Tracheophyta</taxon>
        <taxon>Spermatophyta</taxon>
        <taxon>Magnoliopsida</taxon>
        <taxon>Liliopsida</taxon>
        <taxon>Poales</taxon>
        <taxon>Poaceae</taxon>
        <taxon>BOP clade</taxon>
        <taxon>Oryzoideae</taxon>
        <taxon>Oryzeae</taxon>
        <taxon>Oryzinae</taxon>
        <taxon>Oryza</taxon>
    </lineage>
</organism>
<dbReference type="Pfam" id="PF07983">
    <property type="entry name" value="X8"/>
    <property type="match status" value="1"/>
</dbReference>